<keyword evidence="2 4" id="KW-0863">Zinc-finger</keyword>
<accession>D8M7U2</accession>
<feature type="compositionally biased region" description="Polar residues" evidence="5">
    <location>
        <begin position="1"/>
        <end position="12"/>
    </location>
</feature>
<dbReference type="PROSITE" id="PS50178">
    <property type="entry name" value="ZF_FYVE"/>
    <property type="match status" value="1"/>
</dbReference>
<evidence type="ECO:0000256" key="1">
    <source>
        <dbReference type="ARBA" id="ARBA00022723"/>
    </source>
</evidence>
<dbReference type="SMART" id="SM00064">
    <property type="entry name" value="FYVE"/>
    <property type="match status" value="1"/>
</dbReference>
<protein>
    <recommendedName>
        <fullName evidence="6">FYVE-type domain-containing protein</fullName>
    </recommendedName>
</protein>
<dbReference type="InterPro" id="IPR011011">
    <property type="entry name" value="Znf_FYVE_PHD"/>
</dbReference>
<proteinExistence type="predicted"/>
<dbReference type="AlphaFoldDB" id="D8M7U2"/>
<dbReference type="Proteomes" id="UP000008312">
    <property type="component" value="Unassembled WGS sequence"/>
</dbReference>
<dbReference type="InterPro" id="IPR000306">
    <property type="entry name" value="Znf_FYVE"/>
</dbReference>
<dbReference type="OrthoDB" id="660555at2759"/>
<evidence type="ECO:0000313" key="7">
    <source>
        <dbReference type="EMBL" id="CBK24131.2"/>
    </source>
</evidence>
<dbReference type="InterPro" id="IPR017455">
    <property type="entry name" value="Znf_FYVE-rel"/>
</dbReference>
<dbReference type="SUPFAM" id="SSF57903">
    <property type="entry name" value="FYVE/PHD zinc finger"/>
    <property type="match status" value="1"/>
</dbReference>
<feature type="domain" description="FYVE-type" evidence="6">
    <location>
        <begin position="208"/>
        <end position="257"/>
    </location>
</feature>
<sequence>MGLRSSVSQLQSKLEDAEKENKEMTLRIAQKEEEVNELLEHSAKQVEDMKELEKKLNQAESQLKETQAQLRAEEITHQSLKNRCAEVDALQNLYEQVLTENVSLKQKAALQHKDETESVPAEQKIVEKELPVTITAPEPIQPQEAGSNPRTLNANLESMVKSLNLLLSSTSTQGSPYESAISKSIIIILQHQLNLINSHVRPLPPIPDKAVHSCMNCGNSFTLFRRRHHCRYCGEVFCSACCNKYMTVDRIGEDKME</sequence>
<keyword evidence="1" id="KW-0479">Metal-binding</keyword>
<keyword evidence="8" id="KW-1185">Reference proteome</keyword>
<dbReference type="InterPro" id="IPR052113">
    <property type="entry name" value="FYVE-type_Zinc_Finger"/>
</dbReference>
<dbReference type="InParanoid" id="D8M7U2"/>
<feature type="compositionally biased region" description="Basic and acidic residues" evidence="5">
    <location>
        <begin position="13"/>
        <end position="22"/>
    </location>
</feature>
<evidence type="ECO:0000313" key="8">
    <source>
        <dbReference type="Proteomes" id="UP000008312"/>
    </source>
</evidence>
<dbReference type="GeneID" id="24922858"/>
<reference evidence="7" key="1">
    <citation type="submission" date="2010-02" db="EMBL/GenBank/DDBJ databases">
        <title>Sequencing and annotation of the Blastocystis hominis genome.</title>
        <authorList>
            <person name="Wincker P."/>
        </authorList>
    </citation>
    <scope>NUCLEOTIDE SEQUENCE</scope>
    <source>
        <strain evidence="7">Singapore isolate B</strain>
    </source>
</reference>
<evidence type="ECO:0000256" key="5">
    <source>
        <dbReference type="SAM" id="MobiDB-lite"/>
    </source>
</evidence>
<dbReference type="PANTHER" id="PTHR39490:SF8">
    <property type="entry name" value="ZINC FINGER FYVE DOMAIN-CONTAINING PROTEIN 21"/>
    <property type="match status" value="1"/>
</dbReference>
<dbReference type="Gene3D" id="3.30.40.10">
    <property type="entry name" value="Zinc/RING finger domain, C3HC4 (zinc finger)"/>
    <property type="match status" value="1"/>
</dbReference>
<dbReference type="Pfam" id="PF01363">
    <property type="entry name" value="FYVE"/>
    <property type="match status" value="1"/>
</dbReference>
<dbReference type="RefSeq" id="XP_012898179.1">
    <property type="nucleotide sequence ID" value="XM_013042725.1"/>
</dbReference>
<name>D8M7U2_BLAHO</name>
<evidence type="ECO:0000256" key="4">
    <source>
        <dbReference type="PROSITE-ProRule" id="PRU00091"/>
    </source>
</evidence>
<dbReference type="PANTHER" id="PTHR39490">
    <property type="entry name" value="ARRESTIN DOMAIN-CONTAINING PROTEIN D"/>
    <property type="match status" value="1"/>
</dbReference>
<dbReference type="InterPro" id="IPR013083">
    <property type="entry name" value="Znf_RING/FYVE/PHD"/>
</dbReference>
<evidence type="ECO:0000259" key="6">
    <source>
        <dbReference type="PROSITE" id="PS50178"/>
    </source>
</evidence>
<feature type="region of interest" description="Disordered" evidence="5">
    <location>
        <begin position="1"/>
        <end position="22"/>
    </location>
</feature>
<gene>
    <name evidence="7" type="ORF">GSBLH_T00006734001</name>
</gene>
<organism evidence="7">
    <name type="scientific">Blastocystis hominis</name>
    <dbReference type="NCBI Taxonomy" id="12968"/>
    <lineage>
        <taxon>Eukaryota</taxon>
        <taxon>Sar</taxon>
        <taxon>Stramenopiles</taxon>
        <taxon>Bigyra</taxon>
        <taxon>Opalozoa</taxon>
        <taxon>Opalinata</taxon>
        <taxon>Blastocystidae</taxon>
        <taxon>Blastocystis</taxon>
    </lineage>
</organism>
<dbReference type="EMBL" id="FN668672">
    <property type="protein sequence ID" value="CBK24131.2"/>
    <property type="molecule type" value="Genomic_DNA"/>
</dbReference>
<evidence type="ECO:0000256" key="2">
    <source>
        <dbReference type="ARBA" id="ARBA00022771"/>
    </source>
</evidence>
<evidence type="ECO:0000256" key="3">
    <source>
        <dbReference type="ARBA" id="ARBA00022833"/>
    </source>
</evidence>
<dbReference type="GO" id="GO:0008270">
    <property type="term" value="F:zinc ion binding"/>
    <property type="evidence" value="ECO:0007669"/>
    <property type="project" value="UniProtKB-KW"/>
</dbReference>
<keyword evidence="3" id="KW-0862">Zinc</keyword>